<dbReference type="RefSeq" id="XP_018071358.1">
    <property type="nucleotide sequence ID" value="XM_018213098.1"/>
</dbReference>
<dbReference type="AlphaFoldDB" id="A0A194XA11"/>
<accession>A0A194XA11</accession>
<name>A0A194XA11_MOLSC</name>
<gene>
    <name evidence="2" type="ORF">LY89DRAFT_669437</name>
</gene>
<protein>
    <submittedName>
        <fullName evidence="2">Uncharacterized protein</fullName>
    </submittedName>
</protein>
<evidence type="ECO:0000313" key="3">
    <source>
        <dbReference type="Proteomes" id="UP000070700"/>
    </source>
</evidence>
<keyword evidence="3" id="KW-1185">Reference proteome</keyword>
<dbReference type="Proteomes" id="UP000070700">
    <property type="component" value="Unassembled WGS sequence"/>
</dbReference>
<dbReference type="GeneID" id="28822824"/>
<proteinExistence type="predicted"/>
<sequence length="342" mass="38704">MPTQVHAIVAKALLEGAPQMGTGGVVWNNGTQDKFPNQFAAKVTDTDEDRVEYLEMSFFYHMNCPNTPLRLQLSYPEVILRLKGVPSEFHVQANCTMKTPLIGKSVLQEKRKEEVPRPFRPILQPFPACASYPSEKSRPIEDIGTYSSTFETSLHYSTRYDQWIGSSQRKKPKVQAWTCPVSTIFKSSLRDHEHNNNNQPRSPGSAHQRFSRDYYRFAPTKITKETTGKKPYKKEMKATYTFPSTHAYSGMSKAQLIDELKRKQAARRDVKVHTWHTKDAMMCALLKDDGVDVPVVLSARPSKRVNDEAGAEDDGLDGDEEMQDADYESEAGDGDEEMQDAV</sequence>
<reference evidence="2 3" key="1">
    <citation type="submission" date="2015-10" db="EMBL/GenBank/DDBJ databases">
        <title>Full genome of DAOMC 229536 Phialocephala scopiformis, a fungal endophyte of spruce producing the potent anti-insectan compound rugulosin.</title>
        <authorList>
            <consortium name="DOE Joint Genome Institute"/>
            <person name="Walker A.K."/>
            <person name="Frasz S.L."/>
            <person name="Seifert K.A."/>
            <person name="Miller J.D."/>
            <person name="Mondo S.J."/>
            <person name="Labutti K."/>
            <person name="Lipzen A."/>
            <person name="Dockter R."/>
            <person name="Kennedy M."/>
            <person name="Grigoriev I.V."/>
            <person name="Spatafora J.W."/>
        </authorList>
    </citation>
    <scope>NUCLEOTIDE SEQUENCE [LARGE SCALE GENOMIC DNA]</scope>
    <source>
        <strain evidence="2 3">CBS 120377</strain>
    </source>
</reference>
<dbReference type="InParanoid" id="A0A194XA11"/>
<evidence type="ECO:0000313" key="2">
    <source>
        <dbReference type="EMBL" id="KUJ17003.1"/>
    </source>
</evidence>
<organism evidence="2 3">
    <name type="scientific">Mollisia scopiformis</name>
    <name type="common">Conifer needle endophyte fungus</name>
    <name type="synonym">Phialocephala scopiformis</name>
    <dbReference type="NCBI Taxonomy" id="149040"/>
    <lineage>
        <taxon>Eukaryota</taxon>
        <taxon>Fungi</taxon>
        <taxon>Dikarya</taxon>
        <taxon>Ascomycota</taxon>
        <taxon>Pezizomycotina</taxon>
        <taxon>Leotiomycetes</taxon>
        <taxon>Helotiales</taxon>
        <taxon>Mollisiaceae</taxon>
        <taxon>Mollisia</taxon>
    </lineage>
</organism>
<feature type="region of interest" description="Disordered" evidence="1">
    <location>
        <begin position="299"/>
        <end position="342"/>
    </location>
</feature>
<feature type="region of interest" description="Disordered" evidence="1">
    <location>
        <begin position="191"/>
        <end position="210"/>
    </location>
</feature>
<feature type="compositionally biased region" description="Acidic residues" evidence="1">
    <location>
        <begin position="309"/>
        <end position="342"/>
    </location>
</feature>
<evidence type="ECO:0000256" key="1">
    <source>
        <dbReference type="SAM" id="MobiDB-lite"/>
    </source>
</evidence>
<dbReference type="EMBL" id="KQ947415">
    <property type="protein sequence ID" value="KUJ17003.1"/>
    <property type="molecule type" value="Genomic_DNA"/>
</dbReference>
<dbReference type="KEGG" id="psco:LY89DRAFT_669437"/>